<evidence type="ECO:0000313" key="2">
    <source>
        <dbReference type="EMBL" id="KAL1245831.1"/>
    </source>
</evidence>
<dbReference type="InterPro" id="IPR027417">
    <property type="entry name" value="P-loop_NTPase"/>
</dbReference>
<comment type="caution">
    <text evidence="2">The sequence shown here is derived from an EMBL/GenBank/DDBJ whole genome shotgun (WGS) entry which is preliminary data.</text>
</comment>
<dbReference type="PANTHER" id="PTHR10605:SF72">
    <property type="entry name" value="HEPARAN SULFATE 3-O SULFOTRANSFERASE-B, ISOFORM A"/>
    <property type="match status" value="1"/>
</dbReference>
<keyword evidence="1" id="KW-0808">Transferase</keyword>
<dbReference type="EMBL" id="JBEUSY010000067">
    <property type="protein sequence ID" value="KAL1245831.1"/>
    <property type="molecule type" value="Genomic_DNA"/>
</dbReference>
<evidence type="ECO:0000313" key="3">
    <source>
        <dbReference type="Proteomes" id="UP001558632"/>
    </source>
</evidence>
<organism evidence="2 3">
    <name type="scientific">Trichinella spiralis</name>
    <name type="common">Trichina worm</name>
    <dbReference type="NCBI Taxonomy" id="6334"/>
    <lineage>
        <taxon>Eukaryota</taxon>
        <taxon>Metazoa</taxon>
        <taxon>Ecdysozoa</taxon>
        <taxon>Nematoda</taxon>
        <taxon>Enoplea</taxon>
        <taxon>Dorylaimia</taxon>
        <taxon>Trichinellida</taxon>
        <taxon>Trichinellidae</taxon>
        <taxon>Trichinella</taxon>
    </lineage>
</organism>
<dbReference type="SUPFAM" id="SSF52540">
    <property type="entry name" value="P-loop containing nucleoside triphosphate hydrolases"/>
    <property type="match status" value="1"/>
</dbReference>
<gene>
    <name evidence="2" type="ORF">TSPI_07460</name>
</gene>
<dbReference type="PANTHER" id="PTHR10605">
    <property type="entry name" value="HEPARAN SULFATE SULFOTRANSFERASE"/>
    <property type="match status" value="1"/>
</dbReference>
<evidence type="ECO:0000256" key="1">
    <source>
        <dbReference type="ARBA" id="ARBA00022679"/>
    </source>
</evidence>
<name>A0ABR3L1G5_TRISP</name>
<proteinExistence type="predicted"/>
<keyword evidence="3" id="KW-1185">Reference proteome</keyword>
<dbReference type="InterPro" id="IPR037359">
    <property type="entry name" value="NST/OST"/>
</dbReference>
<sequence length="215" mass="24645">MDTLIQQVLSGNATVGDFRRVNRVYAQKQRRVAQYTDESSDANNLVFVTPRLSLKAATVNNLSLVHFPFNILNKQLEDAKQSLLLKRLPDAIIIGVKKAGTRATLEYLRLHDQIKAPGPEVHFFDRNYKYGLDWYSSRRASATEATRISLRNSLSTERKVRSAIDGIPITYAVEILKARFGRPNLVAREHLSALWKAPACRMFVFIEFTYAQMWW</sequence>
<dbReference type="Proteomes" id="UP001558632">
    <property type="component" value="Unassembled WGS sequence"/>
</dbReference>
<dbReference type="Gene3D" id="3.40.50.300">
    <property type="entry name" value="P-loop containing nucleotide triphosphate hydrolases"/>
    <property type="match status" value="1"/>
</dbReference>
<accession>A0ABR3L1G5</accession>
<reference evidence="2 3" key="1">
    <citation type="submission" date="2024-07" db="EMBL/GenBank/DDBJ databases">
        <title>Enhanced genomic and transcriptomic resources for Trichinella pseudospiralis and T. spiralis underpin the discovery of pronounced molecular differences between stages and species.</title>
        <authorList>
            <person name="Pasi K.K."/>
            <person name="La Rosa G."/>
            <person name="Gomez-Morales M.A."/>
            <person name="Tosini F."/>
            <person name="Sumanam S."/>
            <person name="Young N.D."/>
            <person name="Chang B.C."/>
            <person name="Robin G.B."/>
        </authorList>
    </citation>
    <scope>NUCLEOTIDE SEQUENCE [LARGE SCALE GENOMIC DNA]</scope>
    <source>
        <strain evidence="2">ISS534</strain>
    </source>
</reference>
<protein>
    <submittedName>
        <fullName evidence="2">Heparan sulfate glucosamine 3-O-sulfotransferase</fullName>
    </submittedName>
</protein>